<evidence type="ECO:0000313" key="2">
    <source>
        <dbReference type="Proteomes" id="UP000241229"/>
    </source>
</evidence>
<accession>A0A2P7SM46</accession>
<evidence type="ECO:0000313" key="1">
    <source>
        <dbReference type="EMBL" id="PSJ63455.1"/>
    </source>
</evidence>
<sequence length="300" mass="31850">MSAPPGRPEHDNAGFALVAVLLFLLFVAAIVAPFAMAARTNWLVAANRAQQDRLDGLADAVLTLVAMRQLGTAGVATRQSLPLNSQPVVCKISGYLVTAELQDQTGLVDLNAADASTLATGLRALGVSEDQADDLAEAIVTYRSYEPQSETRGAEVEIFGGAKRGPFESVIELSDFQPLRDIPPAALYATFTVHSRLGIVVSSRAPKRLAIMMENAASPHADAGASRSPTAISVAVEAPKSPFRGHSAYLIEPSTRRDRPFRRIEKLLAARDETRDIQSQVTCPAPLSSDIAQVLAGLGP</sequence>
<reference evidence="1 2" key="1">
    <citation type="submission" date="2018-03" db="EMBL/GenBank/DDBJ databases">
        <title>The draft genome of Mesorhizobium sp. 6GN-30.</title>
        <authorList>
            <person name="Liu L."/>
            <person name="Li L."/>
            <person name="Wang T."/>
            <person name="Zhang X."/>
            <person name="Liang L."/>
        </authorList>
    </citation>
    <scope>NUCLEOTIDE SEQUENCE [LARGE SCALE GENOMIC DNA]</scope>
    <source>
        <strain evidence="1 2">6GN30</strain>
    </source>
</reference>
<keyword evidence="2" id="KW-1185">Reference proteome</keyword>
<protein>
    <recommendedName>
        <fullName evidence="3">General secretion pathway protein GspK</fullName>
    </recommendedName>
</protein>
<name>A0A2P7SM46_9HYPH</name>
<dbReference type="EMBL" id="PXYK01000005">
    <property type="protein sequence ID" value="PSJ63455.1"/>
    <property type="molecule type" value="Genomic_DNA"/>
</dbReference>
<proteinExistence type="predicted"/>
<gene>
    <name evidence="1" type="ORF">C7I84_07475</name>
</gene>
<dbReference type="RefSeq" id="WP_106771517.1">
    <property type="nucleotide sequence ID" value="NZ_PXYK01000005.1"/>
</dbReference>
<dbReference type="AlphaFoldDB" id="A0A2P7SM46"/>
<comment type="caution">
    <text evidence="1">The sequence shown here is derived from an EMBL/GenBank/DDBJ whole genome shotgun (WGS) entry which is preliminary data.</text>
</comment>
<organism evidence="1 2">
    <name type="scientific">Kumtagia ephedrae</name>
    <dbReference type="NCBI Taxonomy" id="2116701"/>
    <lineage>
        <taxon>Bacteria</taxon>
        <taxon>Pseudomonadati</taxon>
        <taxon>Pseudomonadota</taxon>
        <taxon>Alphaproteobacteria</taxon>
        <taxon>Hyphomicrobiales</taxon>
        <taxon>Phyllobacteriaceae</taxon>
        <taxon>Kumtagia</taxon>
    </lineage>
</organism>
<evidence type="ECO:0008006" key="3">
    <source>
        <dbReference type="Google" id="ProtNLM"/>
    </source>
</evidence>
<dbReference type="Proteomes" id="UP000241229">
    <property type="component" value="Unassembled WGS sequence"/>
</dbReference>
<dbReference type="OrthoDB" id="8063104at2"/>